<dbReference type="EMBL" id="QPFP01000179">
    <property type="protein sequence ID" value="TEB19691.1"/>
    <property type="molecule type" value="Genomic_DNA"/>
</dbReference>
<dbReference type="Pfam" id="PF09362">
    <property type="entry name" value="DUF1996"/>
    <property type="match status" value="1"/>
</dbReference>
<comment type="caution">
    <text evidence="3">The sequence shown here is derived from an EMBL/GenBank/DDBJ whole genome shotgun (WGS) entry which is preliminary data.</text>
</comment>
<keyword evidence="4" id="KW-1185">Reference proteome</keyword>
<organism evidence="3 4">
    <name type="scientific">Coprinellus micaceus</name>
    <name type="common">Glistening ink-cap mushroom</name>
    <name type="synonym">Coprinus micaceus</name>
    <dbReference type="NCBI Taxonomy" id="71717"/>
    <lineage>
        <taxon>Eukaryota</taxon>
        <taxon>Fungi</taxon>
        <taxon>Dikarya</taxon>
        <taxon>Basidiomycota</taxon>
        <taxon>Agaricomycotina</taxon>
        <taxon>Agaricomycetes</taxon>
        <taxon>Agaricomycetidae</taxon>
        <taxon>Agaricales</taxon>
        <taxon>Agaricineae</taxon>
        <taxon>Psathyrellaceae</taxon>
        <taxon>Coprinellus</taxon>
    </lineage>
</organism>
<evidence type="ECO:0000259" key="2">
    <source>
        <dbReference type="Pfam" id="PF09362"/>
    </source>
</evidence>
<reference evidence="3 4" key="1">
    <citation type="journal article" date="2019" name="Nat. Ecol. Evol.">
        <title>Megaphylogeny resolves global patterns of mushroom evolution.</title>
        <authorList>
            <person name="Varga T."/>
            <person name="Krizsan K."/>
            <person name="Foldi C."/>
            <person name="Dima B."/>
            <person name="Sanchez-Garcia M."/>
            <person name="Sanchez-Ramirez S."/>
            <person name="Szollosi G.J."/>
            <person name="Szarkandi J.G."/>
            <person name="Papp V."/>
            <person name="Albert L."/>
            <person name="Andreopoulos W."/>
            <person name="Angelini C."/>
            <person name="Antonin V."/>
            <person name="Barry K.W."/>
            <person name="Bougher N.L."/>
            <person name="Buchanan P."/>
            <person name="Buyck B."/>
            <person name="Bense V."/>
            <person name="Catcheside P."/>
            <person name="Chovatia M."/>
            <person name="Cooper J."/>
            <person name="Damon W."/>
            <person name="Desjardin D."/>
            <person name="Finy P."/>
            <person name="Geml J."/>
            <person name="Haridas S."/>
            <person name="Hughes K."/>
            <person name="Justo A."/>
            <person name="Karasinski D."/>
            <person name="Kautmanova I."/>
            <person name="Kiss B."/>
            <person name="Kocsube S."/>
            <person name="Kotiranta H."/>
            <person name="LaButti K.M."/>
            <person name="Lechner B.E."/>
            <person name="Liimatainen K."/>
            <person name="Lipzen A."/>
            <person name="Lukacs Z."/>
            <person name="Mihaltcheva S."/>
            <person name="Morgado L.N."/>
            <person name="Niskanen T."/>
            <person name="Noordeloos M.E."/>
            <person name="Ohm R.A."/>
            <person name="Ortiz-Santana B."/>
            <person name="Ovrebo C."/>
            <person name="Racz N."/>
            <person name="Riley R."/>
            <person name="Savchenko A."/>
            <person name="Shiryaev A."/>
            <person name="Soop K."/>
            <person name="Spirin V."/>
            <person name="Szebenyi C."/>
            <person name="Tomsovsky M."/>
            <person name="Tulloss R.E."/>
            <person name="Uehling J."/>
            <person name="Grigoriev I.V."/>
            <person name="Vagvolgyi C."/>
            <person name="Papp T."/>
            <person name="Martin F.M."/>
            <person name="Miettinen O."/>
            <person name="Hibbett D.S."/>
            <person name="Nagy L.G."/>
        </authorList>
    </citation>
    <scope>NUCLEOTIDE SEQUENCE [LARGE SCALE GENOMIC DNA]</scope>
    <source>
        <strain evidence="3 4">FP101781</strain>
    </source>
</reference>
<name>A0A4Y7SD76_COPMI</name>
<dbReference type="AlphaFoldDB" id="A0A4Y7SD76"/>
<dbReference type="Proteomes" id="UP000298030">
    <property type="component" value="Unassembled WGS sequence"/>
</dbReference>
<feature type="signal peptide" evidence="1">
    <location>
        <begin position="1"/>
        <end position="17"/>
    </location>
</feature>
<dbReference type="InterPro" id="IPR018535">
    <property type="entry name" value="DUF1996"/>
</dbReference>
<feature type="chain" id="PRO_5021376476" description="DUF1996 domain-containing protein" evidence="1">
    <location>
        <begin position="18"/>
        <end position="160"/>
    </location>
</feature>
<evidence type="ECO:0000256" key="1">
    <source>
        <dbReference type="SAM" id="SignalP"/>
    </source>
</evidence>
<dbReference type="PANTHER" id="PTHR43662">
    <property type="match status" value="1"/>
</dbReference>
<accession>A0A4Y7SD76</accession>
<gene>
    <name evidence="3" type="ORF">FA13DRAFT_1843944</name>
</gene>
<evidence type="ECO:0000313" key="4">
    <source>
        <dbReference type="Proteomes" id="UP000298030"/>
    </source>
</evidence>
<evidence type="ECO:0000313" key="3">
    <source>
        <dbReference type="EMBL" id="TEB19691.1"/>
    </source>
</evidence>
<sequence>MLLQLFLPAIVVASVSAQFDVLRFPCSQLVTERLDPLVTPGQVSPHLHQIVGGEPMADMARSTTKNAFNISMNPAKGDIAELATCTSCRFKEDKSNYWTAVLYFKNRNGSFIRVPQIANEGTGAPNGGMTIYYIRPRPPAQNLSITIFPELRILRNAQLC</sequence>
<dbReference type="STRING" id="71717.A0A4Y7SD76"/>
<dbReference type="OrthoDB" id="4773550at2759"/>
<keyword evidence="1" id="KW-0732">Signal</keyword>
<protein>
    <recommendedName>
        <fullName evidence="2">DUF1996 domain-containing protein</fullName>
    </recommendedName>
</protein>
<dbReference type="PANTHER" id="PTHR43662:SF3">
    <property type="entry name" value="DOMAIN PROTEIN, PUTATIVE (AFU_ORTHOLOGUE AFUA_6G11970)-RELATED"/>
    <property type="match status" value="1"/>
</dbReference>
<proteinExistence type="predicted"/>
<feature type="domain" description="DUF1996" evidence="2">
    <location>
        <begin position="35"/>
        <end position="149"/>
    </location>
</feature>